<keyword evidence="9" id="KW-0238">DNA-binding</keyword>
<dbReference type="GO" id="GO:0005634">
    <property type="term" value="C:nucleus"/>
    <property type="evidence" value="ECO:0007669"/>
    <property type="project" value="UniProtKB-SubCell"/>
</dbReference>
<dbReference type="FunFam" id="3.30.160.60:FF:001480">
    <property type="entry name" value="Si:cabz01071911.3"/>
    <property type="match status" value="1"/>
</dbReference>
<dbReference type="GO" id="GO:0006357">
    <property type="term" value="P:regulation of transcription by RNA polymerase II"/>
    <property type="evidence" value="ECO:0007669"/>
    <property type="project" value="TreeGrafter"/>
</dbReference>
<dbReference type="PROSITE" id="PS00028">
    <property type="entry name" value="ZINC_FINGER_C2H2_1"/>
    <property type="match status" value="11"/>
</dbReference>
<keyword evidence="11" id="KW-0539">Nucleus</keyword>
<keyword evidence="7" id="KW-0862">Zinc</keyword>
<feature type="domain" description="C2H2-type" evidence="13">
    <location>
        <begin position="696"/>
        <end position="723"/>
    </location>
</feature>
<keyword evidence="4" id="KW-0479">Metal-binding</keyword>
<evidence type="ECO:0000259" key="13">
    <source>
        <dbReference type="PROSITE" id="PS50157"/>
    </source>
</evidence>
<dbReference type="AlphaFoldDB" id="A0AAV1LCF5"/>
<dbReference type="GO" id="GO:0008270">
    <property type="term" value="F:zinc ion binding"/>
    <property type="evidence" value="ECO:0007669"/>
    <property type="project" value="UniProtKB-KW"/>
</dbReference>
<dbReference type="FunFam" id="3.30.160.60:FF:001156">
    <property type="entry name" value="Zinc finger protein 407"/>
    <property type="match status" value="1"/>
</dbReference>
<proteinExistence type="inferred from homology"/>
<comment type="similarity">
    <text evidence="2">Belongs to the krueppel C2H2-type zinc-finger protein family.</text>
</comment>
<evidence type="ECO:0000256" key="2">
    <source>
        <dbReference type="ARBA" id="ARBA00006991"/>
    </source>
</evidence>
<comment type="subcellular location">
    <subcellularLocation>
        <location evidence="1">Nucleus</location>
    </subcellularLocation>
</comment>
<evidence type="ECO:0000256" key="3">
    <source>
        <dbReference type="ARBA" id="ARBA00007746"/>
    </source>
</evidence>
<dbReference type="FunFam" id="3.30.160.60:FF:000446">
    <property type="entry name" value="Zinc finger protein"/>
    <property type="match status" value="4"/>
</dbReference>
<dbReference type="CDD" id="cd10442">
    <property type="entry name" value="GIY-YIG_PLEs"/>
    <property type="match status" value="1"/>
</dbReference>
<dbReference type="CDD" id="cd00304">
    <property type="entry name" value="RT_like"/>
    <property type="match status" value="1"/>
</dbReference>
<dbReference type="PROSITE" id="PS50157">
    <property type="entry name" value="ZINC_FINGER_C2H2_2"/>
    <property type="match status" value="13"/>
</dbReference>
<feature type="domain" description="C2H2-type" evidence="13">
    <location>
        <begin position="528"/>
        <end position="555"/>
    </location>
</feature>
<evidence type="ECO:0000256" key="4">
    <source>
        <dbReference type="ARBA" id="ARBA00022723"/>
    </source>
</evidence>
<protein>
    <recommendedName>
        <fullName evidence="13">C2H2-type domain-containing protein</fullName>
    </recommendedName>
</protein>
<gene>
    <name evidence="14" type="ORF">PARMNEM_LOCUS12015</name>
</gene>
<feature type="domain" description="C2H2-type" evidence="13">
    <location>
        <begin position="780"/>
        <end position="807"/>
    </location>
</feature>
<dbReference type="PANTHER" id="PTHR45993">
    <property type="entry name" value="B-CELL LYMPHOMA/LEUKEMIA 11"/>
    <property type="match status" value="1"/>
</dbReference>
<feature type="domain" description="C2H2-type" evidence="13">
    <location>
        <begin position="724"/>
        <end position="751"/>
    </location>
</feature>
<evidence type="ECO:0000256" key="1">
    <source>
        <dbReference type="ARBA" id="ARBA00004123"/>
    </source>
</evidence>
<dbReference type="PANTHER" id="PTHR45993:SF10">
    <property type="entry name" value="ZINC FINGER PROTEIN 208 ISOFORM X1-RELATED"/>
    <property type="match status" value="1"/>
</dbReference>
<evidence type="ECO:0000256" key="9">
    <source>
        <dbReference type="ARBA" id="ARBA00023125"/>
    </source>
</evidence>
<dbReference type="Gene3D" id="3.30.160.60">
    <property type="entry name" value="Classic Zinc Finger"/>
    <property type="match status" value="12"/>
</dbReference>
<dbReference type="Pfam" id="PF00096">
    <property type="entry name" value="zf-C2H2"/>
    <property type="match status" value="8"/>
</dbReference>
<dbReference type="GO" id="GO:0000978">
    <property type="term" value="F:RNA polymerase II cis-regulatory region sequence-specific DNA binding"/>
    <property type="evidence" value="ECO:0007669"/>
    <property type="project" value="TreeGrafter"/>
</dbReference>
<feature type="domain" description="C2H2-type" evidence="13">
    <location>
        <begin position="668"/>
        <end position="695"/>
    </location>
</feature>
<evidence type="ECO:0000313" key="15">
    <source>
        <dbReference type="Proteomes" id="UP001314205"/>
    </source>
</evidence>
<dbReference type="Pfam" id="PF26215">
    <property type="entry name" value="HTH_animal"/>
    <property type="match status" value="1"/>
</dbReference>
<dbReference type="Proteomes" id="UP001314205">
    <property type="component" value="Unassembled WGS sequence"/>
</dbReference>
<evidence type="ECO:0000256" key="6">
    <source>
        <dbReference type="ARBA" id="ARBA00022771"/>
    </source>
</evidence>
<keyword evidence="10" id="KW-0804">Transcription</keyword>
<keyword evidence="15" id="KW-1185">Reference proteome</keyword>
<dbReference type="InterPro" id="IPR036236">
    <property type="entry name" value="Znf_C2H2_sf"/>
</dbReference>
<evidence type="ECO:0000256" key="5">
    <source>
        <dbReference type="ARBA" id="ARBA00022737"/>
    </source>
</evidence>
<feature type="domain" description="C2H2-type" evidence="13">
    <location>
        <begin position="808"/>
        <end position="835"/>
    </location>
</feature>
<feature type="domain" description="C2H2-type" evidence="13">
    <location>
        <begin position="500"/>
        <end position="527"/>
    </location>
</feature>
<evidence type="ECO:0000256" key="10">
    <source>
        <dbReference type="ARBA" id="ARBA00023163"/>
    </source>
</evidence>
<feature type="domain" description="C2H2-type" evidence="13">
    <location>
        <begin position="584"/>
        <end position="611"/>
    </location>
</feature>
<feature type="domain" description="C2H2-type" evidence="13">
    <location>
        <begin position="556"/>
        <end position="583"/>
    </location>
</feature>
<comment type="caution">
    <text evidence="14">The sequence shown here is derived from an EMBL/GenBank/DDBJ whole genome shotgun (WGS) entry which is preliminary data.</text>
</comment>
<feature type="domain" description="C2H2-type" evidence="13">
    <location>
        <begin position="836"/>
        <end position="859"/>
    </location>
</feature>
<feature type="domain" description="C2H2-type" evidence="13">
    <location>
        <begin position="612"/>
        <end position="639"/>
    </location>
</feature>
<keyword evidence="5" id="KW-0677">Repeat</keyword>
<feature type="domain" description="C2H2-type" evidence="13">
    <location>
        <begin position="752"/>
        <end position="779"/>
    </location>
</feature>
<keyword evidence="8" id="KW-0805">Transcription regulation</keyword>
<sequence>MGSPVSPIVADIFMEDFEEKALRTSPVKPRFYKRYVDDTFTILPLDKVTAFLDHLNSLNSKIQFTMELEANNSLAFLDVLVIRNPDNTLSHTVYRKKTHTDRYLNGDSHHHPSQLATVGKSLFQRARGICDSKHLAAELQHVKQVLHDNKLRVPRLRHSERVKPATVERVPAVLPYVRGVTDKIGYILKRASIKTYFKPPKKISQFLPSVKCNIPLQDAGVYKLDCECGLSYIGQTKRSIKTRVKEHIADVKNRRSGKSAVCEHVQDRPRHYIRFDRPQILAKEHRFLPRMIREAIEIKKHPNFNREDGWVLPSAWDPIINKIKSQPKHTTARLHDTLDENEGPIIVCFTCHARLIRCRRLQQQAIESNVVLEQLLSGGSMSIPKPHKVRGEIKFTPIYHIDIWPVECDIDNDCKDEIFCLDAVKVEEEIFEYENSKLEVNENHETEPYIIPTNHFSKASESKIKSNSTDCNINDVRKVNLDLERTQVEQTPVPQLTEIFHCDICEFKTTQKGRILAHLKAHVAEQVYCCNNCDYKSIKKDRLQRHMKIHTGEKPFSCNICEYKCIEKSYLQRHMKKHTGEKPFSCNICGYKCIDKSNLWYHMKIHTAEKPFSCHICKYQCIQKSQLQSHMKIHTGEKPFSCNICEYKCIQKSDLQKHMKIHTGEKPFSCHICKYQCIRKSHLQSHMKKHTGEKPFSCTICEYKCIEKSSLQRHMKIHTGEKPFSCNICEYKCIQKSYLQTHMKIHTGEKPFSCHICKYQCIRKMDLQRHMKIHTGEKPFSCNICEYKCIQKSDLQMHMKIHTGEKPFSCHICKYQCIRKSQLQSHMKIHTAEKPFSCNICEYKCIEKSSLQRHMKTHT</sequence>
<dbReference type="InterPro" id="IPR051497">
    <property type="entry name" value="Dev/Hematopoietic_TF"/>
</dbReference>
<feature type="domain" description="C2H2-type" evidence="13">
    <location>
        <begin position="640"/>
        <end position="667"/>
    </location>
</feature>
<dbReference type="SMART" id="SM00355">
    <property type="entry name" value="ZnF_C2H2"/>
    <property type="match status" value="13"/>
</dbReference>
<dbReference type="SUPFAM" id="SSF57667">
    <property type="entry name" value="beta-beta-alpha zinc fingers"/>
    <property type="match status" value="7"/>
</dbReference>
<keyword evidence="6 12" id="KW-0863">Zinc-finger</keyword>
<evidence type="ECO:0000256" key="12">
    <source>
        <dbReference type="PROSITE-ProRule" id="PRU00042"/>
    </source>
</evidence>
<evidence type="ECO:0000256" key="8">
    <source>
        <dbReference type="ARBA" id="ARBA00023015"/>
    </source>
</evidence>
<evidence type="ECO:0000256" key="11">
    <source>
        <dbReference type="ARBA" id="ARBA00023242"/>
    </source>
</evidence>
<name>A0AAV1LCF5_9NEOP</name>
<evidence type="ECO:0000256" key="7">
    <source>
        <dbReference type="ARBA" id="ARBA00022833"/>
    </source>
</evidence>
<evidence type="ECO:0000313" key="14">
    <source>
        <dbReference type="EMBL" id="CAK1591882.1"/>
    </source>
</evidence>
<dbReference type="FunFam" id="3.30.160.60:FF:000614">
    <property type="entry name" value="Zinc finger protein 142"/>
    <property type="match status" value="5"/>
</dbReference>
<dbReference type="EMBL" id="CAVLGL010000087">
    <property type="protein sequence ID" value="CAK1591882.1"/>
    <property type="molecule type" value="Genomic_DNA"/>
</dbReference>
<comment type="similarity">
    <text evidence="3">Belongs to the hunchback C2H2-type zinc-finger protein family.</text>
</comment>
<organism evidence="14 15">
    <name type="scientific">Parnassius mnemosyne</name>
    <name type="common">clouded apollo</name>
    <dbReference type="NCBI Taxonomy" id="213953"/>
    <lineage>
        <taxon>Eukaryota</taxon>
        <taxon>Metazoa</taxon>
        <taxon>Ecdysozoa</taxon>
        <taxon>Arthropoda</taxon>
        <taxon>Hexapoda</taxon>
        <taxon>Insecta</taxon>
        <taxon>Pterygota</taxon>
        <taxon>Neoptera</taxon>
        <taxon>Endopterygota</taxon>
        <taxon>Lepidoptera</taxon>
        <taxon>Glossata</taxon>
        <taxon>Ditrysia</taxon>
        <taxon>Papilionoidea</taxon>
        <taxon>Papilionidae</taxon>
        <taxon>Parnassiinae</taxon>
        <taxon>Parnassini</taxon>
        <taxon>Parnassius</taxon>
        <taxon>Driopa</taxon>
    </lineage>
</organism>
<accession>A0AAV1LCF5</accession>
<dbReference type="GO" id="GO:0003700">
    <property type="term" value="F:DNA-binding transcription factor activity"/>
    <property type="evidence" value="ECO:0007669"/>
    <property type="project" value="TreeGrafter"/>
</dbReference>
<dbReference type="InterPro" id="IPR058912">
    <property type="entry name" value="HTH_animal"/>
</dbReference>
<dbReference type="InterPro" id="IPR013087">
    <property type="entry name" value="Znf_C2H2_type"/>
</dbReference>
<reference evidence="14 15" key="1">
    <citation type="submission" date="2023-11" db="EMBL/GenBank/DDBJ databases">
        <authorList>
            <person name="Hedman E."/>
            <person name="Englund M."/>
            <person name="Stromberg M."/>
            <person name="Nyberg Akerstrom W."/>
            <person name="Nylinder S."/>
            <person name="Jareborg N."/>
            <person name="Kallberg Y."/>
            <person name="Kronander E."/>
        </authorList>
    </citation>
    <scope>NUCLEOTIDE SEQUENCE [LARGE SCALE GENOMIC DNA]</scope>
</reference>